<proteinExistence type="predicted"/>
<feature type="compositionally biased region" description="Basic and acidic residues" evidence="1">
    <location>
        <begin position="12"/>
        <end position="21"/>
    </location>
</feature>
<name>A0ABZ0VAE0_9MICO</name>
<dbReference type="CDD" id="cd14852">
    <property type="entry name" value="LD-carboxypeptidase"/>
    <property type="match status" value="1"/>
</dbReference>
<gene>
    <name evidence="4" type="ORF">T9R20_01080</name>
</gene>
<evidence type="ECO:0000313" key="4">
    <source>
        <dbReference type="EMBL" id="WQB70583.1"/>
    </source>
</evidence>
<feature type="region of interest" description="Disordered" evidence="1">
    <location>
        <begin position="92"/>
        <end position="140"/>
    </location>
</feature>
<evidence type="ECO:0000256" key="2">
    <source>
        <dbReference type="SAM" id="Phobius"/>
    </source>
</evidence>
<dbReference type="InterPro" id="IPR058193">
    <property type="entry name" value="VanY/YodJ_core_dom"/>
</dbReference>
<keyword evidence="2" id="KW-0472">Membrane</keyword>
<dbReference type="Pfam" id="PF02557">
    <property type="entry name" value="VanY"/>
    <property type="match status" value="1"/>
</dbReference>
<feature type="region of interest" description="Disordered" evidence="1">
    <location>
        <begin position="1"/>
        <end position="48"/>
    </location>
</feature>
<feature type="transmembrane region" description="Helical" evidence="2">
    <location>
        <begin position="63"/>
        <end position="88"/>
    </location>
</feature>
<reference evidence="4 5" key="1">
    <citation type="submission" date="2023-06" db="EMBL/GenBank/DDBJ databases">
        <title>Rock-solubilizing bacteria, Microbacterium invictum, promotes re-establishment of vegetation in rocky wasteland by accelerating rock bio-weathering and reshaping soil bacterial community.</title>
        <authorList>
            <person name="Liu C."/>
        </authorList>
    </citation>
    <scope>NUCLEOTIDE SEQUENCE [LARGE SCALE GENOMIC DNA]</scope>
    <source>
        <strain evidence="4 5">X-18</strain>
    </source>
</reference>
<sequence length="386" mass="39693">MQAPVPHTPPLTRREARERARVLGAAPTRADHAVPARRASSLGGPGVPLARHVRRRHRRWTSIPVAAAVVAAFVLGSSASVTAAVAGLTPEPPPPTVAAPETSEPPTPLSALIAPATAAPTPPPLAPVPATDLPPAQPVEQQVAGQDLCANPAVTSALAAQDEAAVIAAVGGALPFRDAIVTGTAACLRLDDPTLSWVVVNKIRPFAPVDWAPASVVFPEGVRNLGEGALAPDAASALTAMVTAAAAAGVGEIGLQSAYRSYTTQQTSYGVQVADRGTEGADLVSARPGHSEHQSGLAADVVPCADGACGTLDDLAATPQGAWVAAHAWEFGWIVRYQEGRTDVTGYAPEPWHLRYVGTDLARAMHENGFTTLEEFFGLPAAPTYG</sequence>
<dbReference type="InterPro" id="IPR052179">
    <property type="entry name" value="DD-CPase-like"/>
</dbReference>
<keyword evidence="2" id="KW-0812">Transmembrane</keyword>
<dbReference type="Gene3D" id="3.30.1380.10">
    <property type="match status" value="1"/>
</dbReference>
<accession>A0ABZ0VAE0</accession>
<dbReference type="RefSeq" id="WP_322410723.1">
    <property type="nucleotide sequence ID" value="NZ_CP139779.1"/>
</dbReference>
<dbReference type="PANTHER" id="PTHR34385">
    <property type="entry name" value="D-ALANYL-D-ALANINE CARBOXYPEPTIDASE"/>
    <property type="match status" value="1"/>
</dbReference>
<dbReference type="SUPFAM" id="SSF55166">
    <property type="entry name" value="Hedgehog/DD-peptidase"/>
    <property type="match status" value="1"/>
</dbReference>
<dbReference type="PANTHER" id="PTHR34385:SF1">
    <property type="entry name" value="PEPTIDOGLYCAN L-ALANYL-D-GLUTAMATE ENDOPEPTIDASE CWLK"/>
    <property type="match status" value="1"/>
</dbReference>
<evidence type="ECO:0000313" key="5">
    <source>
        <dbReference type="Proteomes" id="UP001324533"/>
    </source>
</evidence>
<protein>
    <submittedName>
        <fullName evidence="4">M15 family metallopeptidase</fullName>
    </submittedName>
</protein>
<organism evidence="4 5">
    <name type="scientific">Microbacterium invictum</name>
    <dbReference type="NCBI Taxonomy" id="515415"/>
    <lineage>
        <taxon>Bacteria</taxon>
        <taxon>Bacillati</taxon>
        <taxon>Actinomycetota</taxon>
        <taxon>Actinomycetes</taxon>
        <taxon>Micrococcales</taxon>
        <taxon>Microbacteriaceae</taxon>
        <taxon>Microbacterium</taxon>
    </lineage>
</organism>
<keyword evidence="2" id="KW-1133">Transmembrane helix</keyword>
<feature type="compositionally biased region" description="Low complexity" evidence="1">
    <location>
        <begin position="109"/>
        <end position="119"/>
    </location>
</feature>
<feature type="domain" description="D-alanyl-D-alanine carboxypeptidase-like core" evidence="3">
    <location>
        <begin position="230"/>
        <end position="358"/>
    </location>
</feature>
<dbReference type="InterPro" id="IPR009045">
    <property type="entry name" value="Zn_M74/Hedgehog-like"/>
</dbReference>
<evidence type="ECO:0000259" key="3">
    <source>
        <dbReference type="Pfam" id="PF02557"/>
    </source>
</evidence>
<dbReference type="EMBL" id="CP139779">
    <property type="protein sequence ID" value="WQB70583.1"/>
    <property type="molecule type" value="Genomic_DNA"/>
</dbReference>
<keyword evidence="5" id="KW-1185">Reference proteome</keyword>
<dbReference type="Proteomes" id="UP001324533">
    <property type="component" value="Chromosome"/>
</dbReference>
<dbReference type="InterPro" id="IPR003709">
    <property type="entry name" value="VanY-like_core_dom"/>
</dbReference>
<feature type="compositionally biased region" description="Pro residues" evidence="1">
    <location>
        <begin position="92"/>
        <end position="108"/>
    </location>
</feature>
<evidence type="ECO:0000256" key="1">
    <source>
        <dbReference type="SAM" id="MobiDB-lite"/>
    </source>
</evidence>